<dbReference type="InterPro" id="IPR036390">
    <property type="entry name" value="WH_DNA-bd_sf"/>
</dbReference>
<dbReference type="SUPFAM" id="SSF53850">
    <property type="entry name" value="Periplasmic binding protein-like II"/>
    <property type="match status" value="1"/>
</dbReference>
<evidence type="ECO:0000313" key="6">
    <source>
        <dbReference type="EMBL" id="GEP03669.1"/>
    </source>
</evidence>
<gene>
    <name evidence="6" type="primary">hexA</name>
    <name evidence="7" type="ORF">GCM10007888_33770</name>
    <name evidence="6" type="ORF">MOX02_17070</name>
</gene>
<dbReference type="InterPro" id="IPR036388">
    <property type="entry name" value="WH-like_DNA-bd_sf"/>
</dbReference>
<evidence type="ECO:0000256" key="2">
    <source>
        <dbReference type="ARBA" id="ARBA00023015"/>
    </source>
</evidence>
<dbReference type="InterPro" id="IPR050176">
    <property type="entry name" value="LTTR"/>
</dbReference>
<reference evidence="9" key="2">
    <citation type="journal article" date="2019" name="Int. J. Syst. Evol. Microbiol.">
        <title>The Global Catalogue of Microorganisms (GCM) 10K type strain sequencing project: providing services to taxonomists for standard genome sequencing and annotation.</title>
        <authorList>
            <consortium name="The Broad Institute Genomics Platform"/>
            <consortium name="The Broad Institute Genome Sequencing Center for Infectious Disease"/>
            <person name="Wu L."/>
            <person name="Ma J."/>
        </authorList>
    </citation>
    <scope>NUCLEOTIDE SEQUENCE [LARGE SCALE GENOMIC DNA]</scope>
    <source>
        <strain evidence="9">NBRC 107715</strain>
    </source>
</reference>
<protein>
    <submittedName>
        <fullName evidence="6">LysR family transcriptional regulator</fullName>
    </submittedName>
</protein>
<dbReference type="Pfam" id="PF03466">
    <property type="entry name" value="LysR_substrate"/>
    <property type="match status" value="1"/>
</dbReference>
<organism evidence="6 8">
    <name type="scientific">Methylobacterium oxalidis</name>
    <dbReference type="NCBI Taxonomy" id="944322"/>
    <lineage>
        <taxon>Bacteria</taxon>
        <taxon>Pseudomonadati</taxon>
        <taxon>Pseudomonadota</taxon>
        <taxon>Alphaproteobacteria</taxon>
        <taxon>Hyphomicrobiales</taxon>
        <taxon>Methylobacteriaceae</taxon>
        <taxon>Methylobacterium</taxon>
    </lineage>
</organism>
<dbReference type="PANTHER" id="PTHR30579:SF7">
    <property type="entry name" value="HTH-TYPE TRANSCRIPTIONAL REGULATOR LRHA-RELATED"/>
    <property type="match status" value="1"/>
</dbReference>
<dbReference type="PANTHER" id="PTHR30579">
    <property type="entry name" value="TRANSCRIPTIONAL REGULATOR"/>
    <property type="match status" value="1"/>
</dbReference>
<dbReference type="PROSITE" id="PS50931">
    <property type="entry name" value="HTH_LYSR"/>
    <property type="match status" value="1"/>
</dbReference>
<feature type="domain" description="HTH lysR-type" evidence="5">
    <location>
        <begin position="4"/>
        <end position="61"/>
    </location>
</feature>
<dbReference type="FunFam" id="1.10.10.10:FF:000001">
    <property type="entry name" value="LysR family transcriptional regulator"/>
    <property type="match status" value="1"/>
</dbReference>
<dbReference type="Proteomes" id="UP001156856">
    <property type="component" value="Unassembled WGS sequence"/>
</dbReference>
<evidence type="ECO:0000256" key="1">
    <source>
        <dbReference type="ARBA" id="ARBA00009437"/>
    </source>
</evidence>
<evidence type="ECO:0000256" key="3">
    <source>
        <dbReference type="ARBA" id="ARBA00023125"/>
    </source>
</evidence>
<dbReference type="RefSeq" id="WP_147025358.1">
    <property type="nucleotide sequence ID" value="NZ_BJZU01000027.1"/>
</dbReference>
<dbReference type="EMBL" id="BJZU01000027">
    <property type="protein sequence ID" value="GEP03669.1"/>
    <property type="molecule type" value="Genomic_DNA"/>
</dbReference>
<dbReference type="AlphaFoldDB" id="A0A512J1D6"/>
<dbReference type="PRINTS" id="PR00039">
    <property type="entry name" value="HTHLYSR"/>
</dbReference>
<comment type="similarity">
    <text evidence="1">Belongs to the LysR transcriptional regulatory family.</text>
</comment>
<evidence type="ECO:0000256" key="4">
    <source>
        <dbReference type="ARBA" id="ARBA00023163"/>
    </source>
</evidence>
<evidence type="ECO:0000313" key="7">
    <source>
        <dbReference type="EMBL" id="GLS64996.1"/>
    </source>
</evidence>
<keyword evidence="4" id="KW-0804">Transcription</keyword>
<evidence type="ECO:0000313" key="8">
    <source>
        <dbReference type="Proteomes" id="UP000321960"/>
    </source>
</evidence>
<proteinExistence type="inferred from homology"/>
<dbReference type="GO" id="GO:0003700">
    <property type="term" value="F:DNA-binding transcription factor activity"/>
    <property type="evidence" value="ECO:0007669"/>
    <property type="project" value="InterPro"/>
</dbReference>
<dbReference type="SUPFAM" id="SSF46785">
    <property type="entry name" value="Winged helix' DNA-binding domain"/>
    <property type="match status" value="1"/>
</dbReference>
<dbReference type="Gene3D" id="1.10.10.10">
    <property type="entry name" value="Winged helix-like DNA-binding domain superfamily/Winged helix DNA-binding domain"/>
    <property type="match status" value="1"/>
</dbReference>
<reference evidence="7" key="1">
    <citation type="journal article" date="2014" name="Int. J. Syst. Evol. Microbiol.">
        <title>Complete genome of a new Firmicutes species belonging to the dominant human colonic microbiota ('Ruminococcus bicirculans') reveals two chromosomes and a selective capacity to utilize plant glucans.</title>
        <authorList>
            <consortium name="NISC Comparative Sequencing Program"/>
            <person name="Wegmann U."/>
            <person name="Louis P."/>
            <person name="Goesmann A."/>
            <person name="Henrissat B."/>
            <person name="Duncan S.H."/>
            <person name="Flint H.J."/>
        </authorList>
    </citation>
    <scope>NUCLEOTIDE SEQUENCE</scope>
    <source>
        <strain evidence="7">NBRC 107715</strain>
    </source>
</reference>
<dbReference type="InterPro" id="IPR005119">
    <property type="entry name" value="LysR_subst-bd"/>
</dbReference>
<dbReference type="InterPro" id="IPR000847">
    <property type="entry name" value="LysR_HTH_N"/>
</dbReference>
<evidence type="ECO:0000313" key="9">
    <source>
        <dbReference type="Proteomes" id="UP001156856"/>
    </source>
</evidence>
<evidence type="ECO:0000259" key="5">
    <source>
        <dbReference type="PROSITE" id="PS50931"/>
    </source>
</evidence>
<comment type="caution">
    <text evidence="6">The sequence shown here is derived from an EMBL/GenBank/DDBJ whole genome shotgun (WGS) entry which is preliminary data.</text>
</comment>
<keyword evidence="2" id="KW-0805">Transcription regulation</keyword>
<dbReference type="Pfam" id="PF00126">
    <property type="entry name" value="HTH_1"/>
    <property type="match status" value="1"/>
</dbReference>
<dbReference type="OrthoDB" id="8442847at2"/>
<sequence length="286" mass="29682">MRTLDLDQLRAFLVAADLRSFTAAGTCLGATQSAISLRIARLEEQVGRRLLARTPRAVGLTPDGARLLPHARAILAAHDRAWTELSGGEERASLRLAVSDHAVGGHLAPALASLRAALPRLVPDVSVGLSTAMREAYDRGEAEAAVVRQEGERRDGTPLFADPLVWAGSPALDWSPGEPVPLVALSGPCGVKAAAVQALDAAGLPWRHAFSGGSVTALQAAVRAGLGLGPFGARHLPEGCAARTEGLPPLPTSRVELLTRQDARTRAILAAAFQAAGAPRERGAGT</sequence>
<dbReference type="Gene3D" id="3.40.190.10">
    <property type="entry name" value="Periplasmic binding protein-like II"/>
    <property type="match status" value="2"/>
</dbReference>
<reference evidence="6 8" key="3">
    <citation type="submission" date="2019-07" db="EMBL/GenBank/DDBJ databases">
        <title>Whole genome shotgun sequence of Methylobacterium oxalidis NBRC 107715.</title>
        <authorList>
            <person name="Hosoyama A."/>
            <person name="Uohara A."/>
            <person name="Ohji S."/>
            <person name="Ichikawa N."/>
        </authorList>
    </citation>
    <scope>NUCLEOTIDE SEQUENCE [LARGE SCALE GENOMIC DNA]</scope>
    <source>
        <strain evidence="6 8">NBRC 107715</strain>
    </source>
</reference>
<dbReference type="Proteomes" id="UP000321960">
    <property type="component" value="Unassembled WGS sequence"/>
</dbReference>
<keyword evidence="9" id="KW-1185">Reference proteome</keyword>
<dbReference type="GO" id="GO:0003677">
    <property type="term" value="F:DNA binding"/>
    <property type="evidence" value="ECO:0007669"/>
    <property type="project" value="UniProtKB-KW"/>
</dbReference>
<reference evidence="7" key="4">
    <citation type="submission" date="2023-01" db="EMBL/GenBank/DDBJ databases">
        <title>Draft genome sequence of Methylobacterium oxalidis strain NBRC 107715.</title>
        <authorList>
            <person name="Sun Q."/>
            <person name="Mori K."/>
        </authorList>
    </citation>
    <scope>NUCLEOTIDE SEQUENCE</scope>
    <source>
        <strain evidence="7">NBRC 107715</strain>
    </source>
</reference>
<keyword evidence="3" id="KW-0238">DNA-binding</keyword>
<accession>A0A512J1D6</accession>
<dbReference type="EMBL" id="BSPK01000058">
    <property type="protein sequence ID" value="GLS64996.1"/>
    <property type="molecule type" value="Genomic_DNA"/>
</dbReference>
<name>A0A512J1D6_9HYPH</name>